<dbReference type="RefSeq" id="WP_163819644.1">
    <property type="nucleotide sequence ID" value="NZ_JAAGOB010000008.1"/>
</dbReference>
<comment type="caution">
    <text evidence="2">The sequence shown here is derived from an EMBL/GenBank/DDBJ whole genome shotgun (WGS) entry which is preliminary data.</text>
</comment>
<gene>
    <name evidence="2" type="ORF">G1H11_16295</name>
</gene>
<keyword evidence="3" id="KW-1185">Reference proteome</keyword>
<evidence type="ECO:0000256" key="1">
    <source>
        <dbReference type="SAM" id="MobiDB-lite"/>
    </source>
</evidence>
<evidence type="ECO:0000313" key="2">
    <source>
        <dbReference type="EMBL" id="NED96868.1"/>
    </source>
</evidence>
<proteinExistence type="predicted"/>
<feature type="compositionally biased region" description="Low complexity" evidence="1">
    <location>
        <begin position="42"/>
        <end position="51"/>
    </location>
</feature>
<protein>
    <submittedName>
        <fullName evidence="2">Uncharacterized protein</fullName>
    </submittedName>
</protein>
<dbReference type="Proteomes" id="UP000469185">
    <property type="component" value="Unassembled WGS sequence"/>
</dbReference>
<feature type="region of interest" description="Disordered" evidence="1">
    <location>
        <begin position="27"/>
        <end position="73"/>
    </location>
</feature>
<evidence type="ECO:0000313" key="3">
    <source>
        <dbReference type="Proteomes" id="UP000469185"/>
    </source>
</evidence>
<dbReference type="AlphaFoldDB" id="A0A6N9YPU4"/>
<reference evidence="2 3" key="1">
    <citation type="submission" date="2020-02" db="EMBL/GenBank/DDBJ databases">
        <authorList>
            <person name="Li X.-J."/>
            <person name="Feng X.-M."/>
        </authorList>
    </citation>
    <scope>NUCLEOTIDE SEQUENCE [LARGE SCALE GENOMIC DNA]</scope>
    <source>
        <strain evidence="2 3">CGMCC 4.7225</strain>
    </source>
</reference>
<dbReference type="EMBL" id="JAAGOB010000008">
    <property type="protein sequence ID" value="NED96868.1"/>
    <property type="molecule type" value="Genomic_DNA"/>
</dbReference>
<feature type="compositionally biased region" description="Basic and acidic residues" evidence="1">
    <location>
        <begin position="52"/>
        <end position="73"/>
    </location>
</feature>
<sequence>MNHPLGCYEFDQLLSAEVEELAQLTAHRRDSLRHSRNGSCKPTTPSRSHSPSSRESKNRILAERDSVKRRIDGHHGEYAEARAHVNDALNLPTNCAEIYNLWVHQPAPCN</sequence>
<name>A0A6N9YPU4_9ACTN</name>
<accession>A0A6N9YPU4</accession>
<organism evidence="2 3">
    <name type="scientific">Phytoactinopolyspora alkaliphila</name>
    <dbReference type="NCBI Taxonomy" id="1783498"/>
    <lineage>
        <taxon>Bacteria</taxon>
        <taxon>Bacillati</taxon>
        <taxon>Actinomycetota</taxon>
        <taxon>Actinomycetes</taxon>
        <taxon>Jiangellales</taxon>
        <taxon>Jiangellaceae</taxon>
        <taxon>Phytoactinopolyspora</taxon>
    </lineage>
</organism>